<keyword evidence="2" id="KW-0539">Nucleus</keyword>
<dbReference type="Gramene" id="PRQ41477">
    <property type="protein sequence ID" value="PRQ41477"/>
    <property type="gene ID" value="RchiOBHm_Chr4g0447311"/>
</dbReference>
<dbReference type="InterPro" id="IPR017930">
    <property type="entry name" value="Myb_dom"/>
</dbReference>
<dbReference type="GO" id="GO:0005634">
    <property type="term" value="C:nucleus"/>
    <property type="evidence" value="ECO:0007669"/>
    <property type="project" value="UniProtKB-SubCell"/>
</dbReference>
<name>A0A2P6R4V6_ROSCH</name>
<comment type="caution">
    <text evidence="5">The sequence shown here is derived from an EMBL/GenBank/DDBJ whole genome shotgun (WGS) entry which is preliminary data.</text>
</comment>
<dbReference type="PROSITE" id="PS50090">
    <property type="entry name" value="MYB_LIKE"/>
    <property type="match status" value="1"/>
</dbReference>
<dbReference type="CDD" id="cd11660">
    <property type="entry name" value="SANT_TRF"/>
    <property type="match status" value="1"/>
</dbReference>
<accession>A0A2P6R4V6</accession>
<evidence type="ECO:0000256" key="1">
    <source>
        <dbReference type="ARBA" id="ARBA00004123"/>
    </source>
</evidence>
<dbReference type="EMBL" id="PDCK01000042">
    <property type="protein sequence ID" value="PRQ41477.1"/>
    <property type="molecule type" value="Genomic_DNA"/>
</dbReference>
<sequence length="275" mass="31712">MLMVLLRQDMKPYLHCLQKKFQLCCFLFDSFHGDQGHSTWRPRPLNMATKAIMGSMSHNSLHSLNMEDDEYSLNMEDDDNSMSLTGGIKKSVAFMEKFHEDLDAFYRLDDEERQLLIDLKYLTLSPASQKPKEKDVVIVISDDEEEKHVLMNLKYLASSSTSKKPEGADVVIGISDEEEKMALQPSSPKKTLPMAGQTKERRFHRKWTKEEEEALRHGYKKYKTNWKLILGDPAYKACHGRTNVDLKDKWRNLMRADDRAKAKACYSLPNGIDGT</sequence>
<evidence type="ECO:0000259" key="3">
    <source>
        <dbReference type="PROSITE" id="PS50090"/>
    </source>
</evidence>
<dbReference type="SMART" id="SM00717">
    <property type="entry name" value="SANT"/>
    <property type="match status" value="1"/>
</dbReference>
<evidence type="ECO:0000313" key="6">
    <source>
        <dbReference type="Proteomes" id="UP000238479"/>
    </source>
</evidence>
<dbReference type="InterPro" id="IPR009057">
    <property type="entry name" value="Homeodomain-like_sf"/>
</dbReference>
<feature type="domain" description="HTH myb-type" evidence="4">
    <location>
        <begin position="199"/>
        <end position="258"/>
    </location>
</feature>
<dbReference type="Gene3D" id="1.10.10.60">
    <property type="entry name" value="Homeodomain-like"/>
    <property type="match status" value="1"/>
</dbReference>
<keyword evidence="6" id="KW-1185">Reference proteome</keyword>
<comment type="subcellular location">
    <subcellularLocation>
        <location evidence="1">Nucleus</location>
    </subcellularLocation>
</comment>
<gene>
    <name evidence="5" type="ORF">RchiOBHm_Chr4g0447311</name>
</gene>
<dbReference type="InterPro" id="IPR001005">
    <property type="entry name" value="SANT/Myb"/>
</dbReference>
<dbReference type="PANTHER" id="PTHR46993:SF6">
    <property type="entry name" value="MYB TRANSCRIPTION FACTOR"/>
    <property type="match status" value="1"/>
</dbReference>
<evidence type="ECO:0000313" key="5">
    <source>
        <dbReference type="EMBL" id="PRQ41477.1"/>
    </source>
</evidence>
<protein>
    <submittedName>
        <fullName evidence="5">Putative transcription factor MYB-HB-like family</fullName>
    </submittedName>
</protein>
<evidence type="ECO:0000259" key="4">
    <source>
        <dbReference type="PROSITE" id="PS51294"/>
    </source>
</evidence>
<dbReference type="AlphaFoldDB" id="A0A2P6R4V6"/>
<dbReference type="Proteomes" id="UP000238479">
    <property type="component" value="Chromosome 4"/>
</dbReference>
<dbReference type="PANTHER" id="PTHR46993">
    <property type="entry name" value="MYB TRANSCRIPTION FACTOR"/>
    <property type="match status" value="1"/>
</dbReference>
<dbReference type="Pfam" id="PF13921">
    <property type="entry name" value="Myb_DNA-bind_6"/>
    <property type="match status" value="1"/>
</dbReference>
<reference evidence="5 6" key="1">
    <citation type="journal article" date="2018" name="Nat. Genet.">
        <title>The Rosa genome provides new insights in the design of modern roses.</title>
        <authorList>
            <person name="Bendahmane M."/>
        </authorList>
    </citation>
    <scope>NUCLEOTIDE SEQUENCE [LARGE SCALE GENOMIC DNA]</scope>
    <source>
        <strain evidence="6">cv. Old Blush</strain>
    </source>
</reference>
<evidence type="ECO:0000256" key="2">
    <source>
        <dbReference type="ARBA" id="ARBA00023242"/>
    </source>
</evidence>
<dbReference type="SUPFAM" id="SSF46689">
    <property type="entry name" value="Homeodomain-like"/>
    <property type="match status" value="1"/>
</dbReference>
<dbReference type="PROSITE" id="PS51294">
    <property type="entry name" value="HTH_MYB"/>
    <property type="match status" value="1"/>
</dbReference>
<organism evidence="5 6">
    <name type="scientific">Rosa chinensis</name>
    <name type="common">China rose</name>
    <dbReference type="NCBI Taxonomy" id="74649"/>
    <lineage>
        <taxon>Eukaryota</taxon>
        <taxon>Viridiplantae</taxon>
        <taxon>Streptophyta</taxon>
        <taxon>Embryophyta</taxon>
        <taxon>Tracheophyta</taxon>
        <taxon>Spermatophyta</taxon>
        <taxon>Magnoliopsida</taxon>
        <taxon>eudicotyledons</taxon>
        <taxon>Gunneridae</taxon>
        <taxon>Pentapetalae</taxon>
        <taxon>rosids</taxon>
        <taxon>fabids</taxon>
        <taxon>Rosales</taxon>
        <taxon>Rosaceae</taxon>
        <taxon>Rosoideae</taxon>
        <taxon>Rosoideae incertae sedis</taxon>
        <taxon>Rosa</taxon>
    </lineage>
</organism>
<proteinExistence type="predicted"/>
<feature type="domain" description="Myb-like" evidence="3">
    <location>
        <begin position="199"/>
        <end position="254"/>
    </location>
</feature>